<accession>A0A7X2N5I8</accession>
<keyword evidence="1" id="KW-1133">Transmembrane helix</keyword>
<evidence type="ECO:0000256" key="1">
    <source>
        <dbReference type="SAM" id="Phobius"/>
    </source>
</evidence>
<comment type="caution">
    <text evidence="2">The sequence shown here is derived from an EMBL/GenBank/DDBJ whole genome shotgun (WGS) entry which is preliminary data.</text>
</comment>
<name>A0A7X2N5I8_9FIRM</name>
<gene>
    <name evidence="2" type="ORF">FYJ50_09890</name>
</gene>
<dbReference type="Proteomes" id="UP000470082">
    <property type="component" value="Unassembled WGS sequence"/>
</dbReference>
<reference evidence="2 3" key="1">
    <citation type="submission" date="2019-08" db="EMBL/GenBank/DDBJ databases">
        <title>In-depth cultivation of the pig gut microbiome towards novel bacterial diversity and tailored functional studies.</title>
        <authorList>
            <person name="Wylensek D."/>
            <person name="Hitch T.C.A."/>
            <person name="Clavel T."/>
        </authorList>
    </citation>
    <scope>NUCLEOTIDE SEQUENCE [LARGE SCALE GENOMIC DNA]</scope>
    <source>
        <strain evidence="2 3">LKV-178-WT-2G</strain>
    </source>
</reference>
<keyword evidence="1" id="KW-0812">Transmembrane</keyword>
<organism evidence="2 3">
    <name type="scientific">Floccifex porci</name>
    <dbReference type="NCBI Taxonomy" id="2606629"/>
    <lineage>
        <taxon>Bacteria</taxon>
        <taxon>Bacillati</taxon>
        <taxon>Bacillota</taxon>
        <taxon>Erysipelotrichia</taxon>
        <taxon>Erysipelotrichales</taxon>
        <taxon>Erysipelotrichaceae</taxon>
        <taxon>Floccifex</taxon>
    </lineage>
</organism>
<dbReference type="RefSeq" id="WP_154461552.1">
    <property type="nucleotide sequence ID" value="NZ_VUMM01000030.1"/>
</dbReference>
<protein>
    <submittedName>
        <fullName evidence="2">Uncharacterized protein</fullName>
    </submittedName>
</protein>
<evidence type="ECO:0000313" key="2">
    <source>
        <dbReference type="EMBL" id="MSS02393.1"/>
    </source>
</evidence>
<proteinExistence type="predicted"/>
<keyword evidence="1" id="KW-0472">Membrane</keyword>
<evidence type="ECO:0000313" key="3">
    <source>
        <dbReference type="Proteomes" id="UP000470082"/>
    </source>
</evidence>
<feature type="transmembrane region" description="Helical" evidence="1">
    <location>
        <begin position="53"/>
        <end position="75"/>
    </location>
</feature>
<sequence length="106" mass="12924">MNEEYTWEYHYSLFKNHDWIYTYLILLGIIILFIEFALFLVDPGDFFNTFINNLWVIGRILFLFAISVVIAFIWYRKGYVYVYHLTLNCIKVEQPLVYMNHSMFVD</sequence>
<dbReference type="EMBL" id="VUMM01000030">
    <property type="protein sequence ID" value="MSS02393.1"/>
    <property type="molecule type" value="Genomic_DNA"/>
</dbReference>
<dbReference type="AlphaFoldDB" id="A0A7X2N5I8"/>
<feature type="transmembrane region" description="Helical" evidence="1">
    <location>
        <begin position="20"/>
        <end position="41"/>
    </location>
</feature>
<keyword evidence="3" id="KW-1185">Reference proteome</keyword>